<dbReference type="SUPFAM" id="SSF52172">
    <property type="entry name" value="CheY-like"/>
    <property type="match status" value="1"/>
</dbReference>
<dbReference type="Proteomes" id="UP000698800">
    <property type="component" value="Unassembled WGS sequence"/>
</dbReference>
<reference evidence="3" key="1">
    <citation type="submission" date="2021-03" db="EMBL/GenBank/DDBJ databases">
        <title>Comparative genomics and phylogenomic investigation of the class Geoglossomycetes provide insights into ecological specialization and systematics.</title>
        <authorList>
            <person name="Melie T."/>
            <person name="Pirro S."/>
            <person name="Miller A.N."/>
            <person name="Quandt A."/>
        </authorList>
    </citation>
    <scope>NUCLEOTIDE SEQUENCE</scope>
    <source>
        <strain evidence="3">GBOQ0MN5Z8</strain>
    </source>
</reference>
<keyword evidence="1" id="KW-0597">Phosphoprotein</keyword>
<feature type="domain" description="Response regulatory" evidence="2">
    <location>
        <begin position="37"/>
        <end position="163"/>
    </location>
</feature>
<accession>A0A9P8HYZ7</accession>
<dbReference type="InterPro" id="IPR001789">
    <property type="entry name" value="Sig_transdc_resp-reg_receiver"/>
</dbReference>
<sequence>KIKSEEMNNYANVLDLIKIFNADIKQNGKEPKFKYTNVMLIDDSELDNFINEKTLEANHFAKKVYVHTSAKSALEFLSNLVTMGSEYSDVYPRVIFIDINMPMMDGFQFIDHYKKSSEKHLQQPKLVILTSSVYNEDRQKANEISEDIIFLNKPLTKAMLDSI</sequence>
<dbReference type="Gene3D" id="3.40.50.2300">
    <property type="match status" value="1"/>
</dbReference>
<dbReference type="GO" id="GO:0000160">
    <property type="term" value="P:phosphorelay signal transduction system"/>
    <property type="evidence" value="ECO:0007669"/>
    <property type="project" value="InterPro"/>
</dbReference>
<evidence type="ECO:0000259" key="2">
    <source>
        <dbReference type="PROSITE" id="PS50110"/>
    </source>
</evidence>
<dbReference type="Pfam" id="PF00072">
    <property type="entry name" value="Response_reg"/>
    <property type="match status" value="1"/>
</dbReference>
<feature type="non-terminal residue" evidence="3">
    <location>
        <position position="163"/>
    </location>
</feature>
<keyword evidence="4" id="KW-1185">Reference proteome</keyword>
<gene>
    <name evidence="3" type="ORF">FGG08_007654</name>
</gene>
<dbReference type="InterPro" id="IPR011006">
    <property type="entry name" value="CheY-like_superfamily"/>
</dbReference>
<dbReference type="InterPro" id="IPR052893">
    <property type="entry name" value="TCS_response_regulator"/>
</dbReference>
<evidence type="ECO:0000256" key="1">
    <source>
        <dbReference type="PROSITE-ProRule" id="PRU00169"/>
    </source>
</evidence>
<dbReference type="PANTHER" id="PTHR44520">
    <property type="entry name" value="RESPONSE REGULATOR RCP1-RELATED"/>
    <property type="match status" value="1"/>
</dbReference>
<feature type="modified residue" description="4-aspartylphosphate" evidence="1">
    <location>
        <position position="98"/>
    </location>
</feature>
<dbReference type="SMART" id="SM00448">
    <property type="entry name" value="REC"/>
    <property type="match status" value="1"/>
</dbReference>
<protein>
    <recommendedName>
        <fullName evidence="2">Response regulatory domain-containing protein</fullName>
    </recommendedName>
</protein>
<name>A0A9P8HYZ7_9PEZI</name>
<dbReference type="OrthoDB" id="303614at2759"/>
<proteinExistence type="predicted"/>
<dbReference type="EMBL" id="JAGHQL010000449">
    <property type="protein sequence ID" value="KAH0533585.1"/>
    <property type="molecule type" value="Genomic_DNA"/>
</dbReference>
<dbReference type="PANTHER" id="PTHR44520:SF2">
    <property type="entry name" value="RESPONSE REGULATOR RCP1"/>
    <property type="match status" value="1"/>
</dbReference>
<evidence type="ECO:0000313" key="4">
    <source>
        <dbReference type="Proteomes" id="UP000698800"/>
    </source>
</evidence>
<evidence type="ECO:0000313" key="3">
    <source>
        <dbReference type="EMBL" id="KAH0533585.1"/>
    </source>
</evidence>
<comment type="caution">
    <text evidence="3">The sequence shown here is derived from an EMBL/GenBank/DDBJ whole genome shotgun (WGS) entry which is preliminary data.</text>
</comment>
<organism evidence="3 4">
    <name type="scientific">Glutinoglossum americanum</name>
    <dbReference type="NCBI Taxonomy" id="1670608"/>
    <lineage>
        <taxon>Eukaryota</taxon>
        <taxon>Fungi</taxon>
        <taxon>Dikarya</taxon>
        <taxon>Ascomycota</taxon>
        <taxon>Pezizomycotina</taxon>
        <taxon>Geoglossomycetes</taxon>
        <taxon>Geoglossales</taxon>
        <taxon>Geoglossaceae</taxon>
        <taxon>Glutinoglossum</taxon>
    </lineage>
</organism>
<dbReference type="PROSITE" id="PS50110">
    <property type="entry name" value="RESPONSE_REGULATORY"/>
    <property type="match status" value="1"/>
</dbReference>
<dbReference type="AlphaFoldDB" id="A0A9P8HYZ7"/>